<dbReference type="GO" id="GO:0005886">
    <property type="term" value="C:plasma membrane"/>
    <property type="evidence" value="ECO:0007669"/>
    <property type="project" value="UniProtKB-SubCell"/>
</dbReference>
<comment type="similarity">
    <text evidence="7">Belongs to the G-protein coupled receptor 1 family.</text>
</comment>
<dbReference type="PANTHER" id="PTHR24241:SF59">
    <property type="entry name" value="ADIPOKINETIC HORMONE RECEPTOR, ISOFORM C"/>
    <property type="match status" value="1"/>
</dbReference>
<dbReference type="SUPFAM" id="SSF81321">
    <property type="entry name" value="Family A G protein-coupled receptor-like"/>
    <property type="match status" value="1"/>
</dbReference>
<keyword evidence="3 7" id="KW-0812">Transmembrane</keyword>
<name>A0AAD4NA35_9BILA</name>
<comment type="caution">
    <text evidence="11">The sequence shown here is derived from an EMBL/GenBank/DDBJ whole genome shotgun (WGS) entry which is preliminary data.</text>
</comment>
<evidence type="ECO:0000313" key="11">
    <source>
        <dbReference type="EMBL" id="KAI1717939.1"/>
    </source>
</evidence>
<evidence type="ECO:0000256" key="7">
    <source>
        <dbReference type="RuleBase" id="RU000688"/>
    </source>
</evidence>
<feature type="compositionally biased region" description="Low complexity" evidence="8">
    <location>
        <begin position="380"/>
        <end position="396"/>
    </location>
</feature>
<keyword evidence="12" id="KW-1185">Reference proteome</keyword>
<feature type="region of interest" description="Disordered" evidence="8">
    <location>
        <begin position="563"/>
        <end position="591"/>
    </location>
</feature>
<proteinExistence type="inferred from homology"/>
<feature type="transmembrane region" description="Helical" evidence="9">
    <location>
        <begin position="55"/>
        <end position="73"/>
    </location>
</feature>
<keyword evidence="5 9" id="KW-0472">Membrane</keyword>
<feature type="domain" description="G-protein coupled receptors family 1 profile" evidence="10">
    <location>
        <begin position="34"/>
        <end position="356"/>
    </location>
</feature>
<dbReference type="GO" id="GO:0042277">
    <property type="term" value="F:peptide binding"/>
    <property type="evidence" value="ECO:0007669"/>
    <property type="project" value="TreeGrafter"/>
</dbReference>
<dbReference type="GO" id="GO:0032870">
    <property type="term" value="P:cellular response to hormone stimulus"/>
    <property type="evidence" value="ECO:0007669"/>
    <property type="project" value="TreeGrafter"/>
</dbReference>
<evidence type="ECO:0000256" key="2">
    <source>
        <dbReference type="ARBA" id="ARBA00022475"/>
    </source>
</evidence>
<dbReference type="PANTHER" id="PTHR24241">
    <property type="entry name" value="NEUROPEPTIDE RECEPTOR-RELATED G-PROTEIN COUPLED RECEPTOR"/>
    <property type="match status" value="1"/>
</dbReference>
<evidence type="ECO:0000256" key="1">
    <source>
        <dbReference type="ARBA" id="ARBA00004651"/>
    </source>
</evidence>
<keyword evidence="2" id="KW-1003">Cell membrane</keyword>
<evidence type="ECO:0000256" key="8">
    <source>
        <dbReference type="SAM" id="MobiDB-lite"/>
    </source>
</evidence>
<feature type="transmembrane region" description="Helical" evidence="9">
    <location>
        <begin position="18"/>
        <end position="43"/>
    </location>
</feature>
<dbReference type="InterPro" id="IPR000276">
    <property type="entry name" value="GPCR_Rhodpsn"/>
</dbReference>
<reference evidence="11" key="1">
    <citation type="submission" date="2022-01" db="EMBL/GenBank/DDBJ databases">
        <title>Genome Sequence Resource for Two Populations of Ditylenchus destructor, the Migratory Endoparasitic Phytonematode.</title>
        <authorList>
            <person name="Zhang H."/>
            <person name="Lin R."/>
            <person name="Xie B."/>
        </authorList>
    </citation>
    <scope>NUCLEOTIDE SEQUENCE</scope>
    <source>
        <strain evidence="11">BazhouSP</strain>
    </source>
</reference>
<dbReference type="EMBL" id="JAKKPZ010000008">
    <property type="protein sequence ID" value="KAI1717939.1"/>
    <property type="molecule type" value="Genomic_DNA"/>
</dbReference>
<dbReference type="GO" id="GO:0004930">
    <property type="term" value="F:G protein-coupled receptor activity"/>
    <property type="evidence" value="ECO:0007669"/>
    <property type="project" value="UniProtKB-KW"/>
</dbReference>
<feature type="compositionally biased region" description="Polar residues" evidence="8">
    <location>
        <begin position="633"/>
        <end position="644"/>
    </location>
</feature>
<gene>
    <name evidence="11" type="ORF">DdX_06348</name>
</gene>
<evidence type="ECO:0000313" key="12">
    <source>
        <dbReference type="Proteomes" id="UP001201812"/>
    </source>
</evidence>
<dbReference type="Proteomes" id="UP001201812">
    <property type="component" value="Unassembled WGS sequence"/>
</dbReference>
<keyword evidence="6 7" id="KW-0675">Receptor</keyword>
<evidence type="ECO:0000256" key="5">
    <source>
        <dbReference type="ARBA" id="ARBA00023136"/>
    </source>
</evidence>
<evidence type="ECO:0000256" key="3">
    <source>
        <dbReference type="ARBA" id="ARBA00022692"/>
    </source>
</evidence>
<evidence type="ECO:0000256" key="4">
    <source>
        <dbReference type="ARBA" id="ARBA00022989"/>
    </source>
</evidence>
<accession>A0AAD4NA35</accession>
<feature type="transmembrane region" description="Helical" evidence="9">
    <location>
        <begin position="133"/>
        <end position="155"/>
    </location>
</feature>
<keyword evidence="4 9" id="KW-1133">Transmembrane helix</keyword>
<dbReference type="AlphaFoldDB" id="A0AAD4NA35"/>
<feature type="region of interest" description="Disordered" evidence="8">
    <location>
        <begin position="615"/>
        <end position="644"/>
    </location>
</feature>
<dbReference type="PRINTS" id="PR00237">
    <property type="entry name" value="GPCRRHODOPSN"/>
</dbReference>
<feature type="region of interest" description="Disordered" evidence="8">
    <location>
        <begin position="380"/>
        <end position="414"/>
    </location>
</feature>
<dbReference type="Pfam" id="PF00001">
    <property type="entry name" value="7tm_1"/>
    <property type="match status" value="1"/>
</dbReference>
<protein>
    <submittedName>
        <fullName evidence="11">7 transmembrane receptor (Rhodopsin family) domain-containing protein</fullName>
    </submittedName>
</protein>
<evidence type="ECO:0000256" key="9">
    <source>
        <dbReference type="SAM" id="Phobius"/>
    </source>
</evidence>
<comment type="subcellular location">
    <subcellularLocation>
        <location evidence="1">Cell membrane</location>
        <topology evidence="1">Multi-pass membrane protein</topology>
    </subcellularLocation>
</comment>
<keyword evidence="7" id="KW-0297">G-protein coupled receptor</keyword>
<feature type="transmembrane region" description="Helical" evidence="9">
    <location>
        <begin position="184"/>
        <end position="209"/>
    </location>
</feature>
<feature type="transmembrane region" description="Helical" evidence="9">
    <location>
        <begin position="340"/>
        <end position="359"/>
    </location>
</feature>
<dbReference type="PROSITE" id="PS50262">
    <property type="entry name" value="G_PROTEIN_RECEP_F1_2"/>
    <property type="match status" value="1"/>
</dbReference>
<dbReference type="PROSITE" id="PS00237">
    <property type="entry name" value="G_PROTEIN_RECEP_F1_1"/>
    <property type="match status" value="1"/>
</dbReference>
<sequence length="644" mass="70768">MNCSGAVAPNLEFTSATLSIVVCYLLVFLLAFIGNSVMFLILFRNQCVKRRRVHSLLLHMTVAHLLVTLIYMPKEIIHNITVAWWGGDLLCRICKFFDVFGVALSAGILMCLSLDRFYSILFPLYVINAKKSVMRMLSVAWTVSLISSLPQIYIFRTARHPCFSWYTQCVSADVIGLVSPKLTFWFSVLNILQVYFIPLIVILVCYGSILISISLKTRTVNGHTPASSWNKAVASYNNKNMAPSSLIINNGYVDSSGCCKVVKSGGYGTGVGNCDSGGASLRRTGGQDSFQRAKNRTLKMTIVLVLAFLLCWTPYTVAMFIHFLHASSTHRPIPPLLSKFLYAFAVFNSALSPYLYGYFSFNIREELKLLLYCCSKPSCFSSGGSSSAYSSQSASSMKDRRRIAVRQRPANGELSSSTMIGTTILVNTHNCGPLLPATKNLAKNKLLCKQPTICTSGAYLTPQPASIISARRSSLSKSNKPRGVLTFQLDGEPITANGNVAERRLSSETRTDGRKALFDSTTANGHTSSKLLEISSPLDKGICRNQHRASLVLLTDDDAECSDVSSGGAPVATQNNNNHLGEDLEEGTSSKKPLLDTAKSVGYRKALSCKWRQFRRQTEPAARKRQSHPKRSLQANLAKSLIQA</sequence>
<keyword evidence="7" id="KW-0807">Transducer</keyword>
<dbReference type="InterPro" id="IPR017452">
    <property type="entry name" value="GPCR_Rhodpsn_7TM"/>
</dbReference>
<dbReference type="Gene3D" id="1.20.1070.10">
    <property type="entry name" value="Rhodopsin 7-helix transmembrane proteins"/>
    <property type="match status" value="1"/>
</dbReference>
<organism evidence="11 12">
    <name type="scientific">Ditylenchus destructor</name>
    <dbReference type="NCBI Taxonomy" id="166010"/>
    <lineage>
        <taxon>Eukaryota</taxon>
        <taxon>Metazoa</taxon>
        <taxon>Ecdysozoa</taxon>
        <taxon>Nematoda</taxon>
        <taxon>Chromadorea</taxon>
        <taxon>Rhabditida</taxon>
        <taxon>Tylenchina</taxon>
        <taxon>Tylenchomorpha</taxon>
        <taxon>Sphaerularioidea</taxon>
        <taxon>Anguinidae</taxon>
        <taxon>Anguininae</taxon>
        <taxon>Ditylenchus</taxon>
    </lineage>
</organism>
<feature type="transmembrane region" description="Helical" evidence="9">
    <location>
        <begin position="302"/>
        <end position="325"/>
    </location>
</feature>
<evidence type="ECO:0000259" key="10">
    <source>
        <dbReference type="PROSITE" id="PS50262"/>
    </source>
</evidence>
<evidence type="ECO:0000256" key="6">
    <source>
        <dbReference type="ARBA" id="ARBA00023170"/>
    </source>
</evidence>